<dbReference type="AlphaFoldDB" id="A0A2I0HGI2"/>
<feature type="non-terminal residue" evidence="1">
    <location>
        <position position="45"/>
    </location>
</feature>
<reference evidence="1 2" key="1">
    <citation type="submission" date="2017-11" db="EMBL/GenBank/DDBJ databases">
        <title>De-novo sequencing of pomegranate (Punica granatum L.) genome.</title>
        <authorList>
            <person name="Akparov Z."/>
            <person name="Amiraslanov A."/>
            <person name="Hajiyeva S."/>
            <person name="Abbasov M."/>
            <person name="Kaur K."/>
            <person name="Hamwieh A."/>
            <person name="Solovyev V."/>
            <person name="Salamov A."/>
            <person name="Braich B."/>
            <person name="Kosarev P."/>
            <person name="Mahmoud A."/>
            <person name="Hajiyev E."/>
            <person name="Babayeva S."/>
            <person name="Izzatullayeva V."/>
            <person name="Mammadov A."/>
            <person name="Mammadov A."/>
            <person name="Sharifova S."/>
            <person name="Ojaghi J."/>
            <person name="Eynullazada K."/>
            <person name="Bayramov B."/>
            <person name="Abdulazimova A."/>
            <person name="Shahmuradov I."/>
        </authorList>
    </citation>
    <scope>NUCLEOTIDE SEQUENCE [LARGE SCALE GENOMIC DNA]</scope>
    <source>
        <strain evidence="2">cv. AG2017</strain>
        <tissue evidence="1">Leaf</tissue>
    </source>
</reference>
<evidence type="ECO:0000313" key="1">
    <source>
        <dbReference type="EMBL" id="PKI30782.1"/>
    </source>
</evidence>
<comment type="caution">
    <text evidence="1">The sequence shown here is derived from an EMBL/GenBank/DDBJ whole genome shotgun (WGS) entry which is preliminary data.</text>
</comment>
<gene>
    <name evidence="1" type="ORF">CRG98_048827</name>
</gene>
<evidence type="ECO:0000313" key="2">
    <source>
        <dbReference type="Proteomes" id="UP000233551"/>
    </source>
</evidence>
<protein>
    <submittedName>
        <fullName evidence="1">Uncharacterized protein</fullName>
    </submittedName>
</protein>
<organism evidence="1 2">
    <name type="scientific">Punica granatum</name>
    <name type="common">Pomegranate</name>
    <dbReference type="NCBI Taxonomy" id="22663"/>
    <lineage>
        <taxon>Eukaryota</taxon>
        <taxon>Viridiplantae</taxon>
        <taxon>Streptophyta</taxon>
        <taxon>Embryophyta</taxon>
        <taxon>Tracheophyta</taxon>
        <taxon>Spermatophyta</taxon>
        <taxon>Magnoliopsida</taxon>
        <taxon>eudicotyledons</taxon>
        <taxon>Gunneridae</taxon>
        <taxon>Pentapetalae</taxon>
        <taxon>rosids</taxon>
        <taxon>malvids</taxon>
        <taxon>Myrtales</taxon>
        <taxon>Lythraceae</taxon>
        <taxon>Punica</taxon>
    </lineage>
</organism>
<proteinExistence type="predicted"/>
<accession>A0A2I0HGI2</accession>
<sequence>MWDLGRRALEGFGHAKEPTTIPFAIGVVRLLGVPEAFGLSFPRGH</sequence>
<keyword evidence="2" id="KW-1185">Reference proteome</keyword>
<name>A0A2I0HGI2_PUNGR</name>
<dbReference type="Proteomes" id="UP000233551">
    <property type="component" value="Unassembled WGS sequence"/>
</dbReference>
<dbReference type="EMBL" id="PGOL01026443">
    <property type="protein sequence ID" value="PKI30782.1"/>
    <property type="molecule type" value="Genomic_DNA"/>
</dbReference>